<keyword evidence="2" id="KW-1185">Reference proteome</keyword>
<reference evidence="1 2" key="1">
    <citation type="submission" date="2021-05" db="EMBL/GenBank/DDBJ databases">
        <title>Genome Assembly of Synthetic Allotetraploid Brassica napus Reveals Homoeologous Exchanges between Subgenomes.</title>
        <authorList>
            <person name="Davis J.T."/>
        </authorList>
    </citation>
    <scope>NUCLEOTIDE SEQUENCE [LARGE SCALE GENOMIC DNA]</scope>
    <source>
        <strain evidence="2">cv. Da-Ae</strain>
        <tissue evidence="1">Seedling</tissue>
    </source>
</reference>
<sequence>MIEGDQRRVRPTPAGVETHRRGINIHLDTTPTLDLREKTLETEEANNIRLSFRDMCKRAINPVIKTRRNEFINQSLKTLTPKSRGQIAELEALEAKGLAVIGRGMNLARNQLETAQSLVL</sequence>
<dbReference type="Proteomes" id="UP000824890">
    <property type="component" value="Unassembled WGS sequence"/>
</dbReference>
<comment type="caution">
    <text evidence="1">The sequence shown here is derived from an EMBL/GenBank/DDBJ whole genome shotgun (WGS) entry which is preliminary data.</text>
</comment>
<gene>
    <name evidence="1" type="ORF">HID58_032793</name>
</gene>
<name>A0ABQ8BY93_BRANA</name>
<evidence type="ECO:0000313" key="1">
    <source>
        <dbReference type="EMBL" id="KAH0909472.1"/>
    </source>
</evidence>
<dbReference type="EMBL" id="JAGKQM010000009">
    <property type="protein sequence ID" value="KAH0909472.1"/>
    <property type="molecule type" value="Genomic_DNA"/>
</dbReference>
<proteinExistence type="predicted"/>
<organism evidence="1 2">
    <name type="scientific">Brassica napus</name>
    <name type="common">Rape</name>
    <dbReference type="NCBI Taxonomy" id="3708"/>
    <lineage>
        <taxon>Eukaryota</taxon>
        <taxon>Viridiplantae</taxon>
        <taxon>Streptophyta</taxon>
        <taxon>Embryophyta</taxon>
        <taxon>Tracheophyta</taxon>
        <taxon>Spermatophyta</taxon>
        <taxon>Magnoliopsida</taxon>
        <taxon>eudicotyledons</taxon>
        <taxon>Gunneridae</taxon>
        <taxon>Pentapetalae</taxon>
        <taxon>rosids</taxon>
        <taxon>malvids</taxon>
        <taxon>Brassicales</taxon>
        <taxon>Brassicaceae</taxon>
        <taxon>Brassiceae</taxon>
        <taxon>Brassica</taxon>
    </lineage>
</organism>
<accession>A0ABQ8BY93</accession>
<protein>
    <submittedName>
        <fullName evidence="1">Uncharacterized protein</fullName>
    </submittedName>
</protein>
<evidence type="ECO:0000313" key="2">
    <source>
        <dbReference type="Proteomes" id="UP000824890"/>
    </source>
</evidence>